<comment type="similarity">
    <text evidence="1">Belongs to the helicase family. RecQ subfamily.</text>
</comment>
<dbReference type="Proteomes" id="UP001163828">
    <property type="component" value="Unassembled WGS sequence"/>
</dbReference>
<evidence type="ECO:0000256" key="5">
    <source>
        <dbReference type="ARBA" id="ARBA00023235"/>
    </source>
</evidence>
<keyword evidence="11" id="KW-1185">Reference proteome</keyword>
<dbReference type="Gene3D" id="3.40.50.300">
    <property type="entry name" value="P-loop containing nucleotide triphosphate hydrolases"/>
    <property type="match status" value="2"/>
</dbReference>
<feature type="domain" description="Helicase ATP-binding" evidence="9">
    <location>
        <begin position="29"/>
        <end position="259"/>
    </location>
</feature>
<dbReference type="GO" id="GO:0016787">
    <property type="term" value="F:hydrolase activity"/>
    <property type="evidence" value="ECO:0007669"/>
    <property type="project" value="UniProtKB-KW"/>
</dbReference>
<evidence type="ECO:0000256" key="3">
    <source>
        <dbReference type="ARBA" id="ARBA00022840"/>
    </source>
</evidence>
<organism evidence="10 11">
    <name type="scientific">Lentinula boryana</name>
    <dbReference type="NCBI Taxonomy" id="40481"/>
    <lineage>
        <taxon>Eukaryota</taxon>
        <taxon>Fungi</taxon>
        <taxon>Dikarya</taxon>
        <taxon>Basidiomycota</taxon>
        <taxon>Agaricomycotina</taxon>
        <taxon>Agaricomycetes</taxon>
        <taxon>Agaricomycetidae</taxon>
        <taxon>Agaricales</taxon>
        <taxon>Marasmiineae</taxon>
        <taxon>Omphalotaceae</taxon>
        <taxon>Lentinula</taxon>
    </lineage>
</organism>
<proteinExistence type="inferred from homology"/>
<evidence type="ECO:0000256" key="1">
    <source>
        <dbReference type="ARBA" id="ARBA00005446"/>
    </source>
</evidence>
<protein>
    <recommendedName>
        <fullName evidence="8">DNA 3'-5' helicase</fullName>
        <ecNumber evidence="8">5.6.2.4</ecNumber>
    </recommendedName>
</protein>
<dbReference type="EMBL" id="MU790505">
    <property type="protein sequence ID" value="KAJ4001907.1"/>
    <property type="molecule type" value="Genomic_DNA"/>
</dbReference>
<dbReference type="SUPFAM" id="SSF52540">
    <property type="entry name" value="P-loop containing nucleoside triphosphate hydrolases"/>
    <property type="match status" value="1"/>
</dbReference>
<name>A0ABQ8QTX8_9AGAR</name>
<keyword evidence="3" id="KW-0067">ATP-binding</keyword>
<accession>A0ABQ8QTX8</accession>
<comment type="caution">
    <text evidence="10">The sequence shown here is derived from an EMBL/GenBank/DDBJ whole genome shotgun (WGS) entry which is preliminary data.</text>
</comment>
<dbReference type="InterPro" id="IPR001650">
    <property type="entry name" value="Helicase_C-like"/>
</dbReference>
<dbReference type="PANTHER" id="PTHR13710">
    <property type="entry name" value="DNA HELICASE RECQ FAMILY MEMBER"/>
    <property type="match status" value="1"/>
</dbReference>
<evidence type="ECO:0000256" key="2">
    <source>
        <dbReference type="ARBA" id="ARBA00022741"/>
    </source>
</evidence>
<evidence type="ECO:0000256" key="6">
    <source>
        <dbReference type="ARBA" id="ARBA00023242"/>
    </source>
</evidence>
<dbReference type="Pfam" id="PF00271">
    <property type="entry name" value="Helicase_C"/>
    <property type="match status" value="1"/>
</dbReference>
<dbReference type="CDD" id="cd18785">
    <property type="entry name" value="SF2_C"/>
    <property type="match status" value="1"/>
</dbReference>
<evidence type="ECO:0000313" key="11">
    <source>
        <dbReference type="Proteomes" id="UP001163828"/>
    </source>
</evidence>
<reference evidence="10" key="1">
    <citation type="submission" date="2022-08" db="EMBL/GenBank/DDBJ databases">
        <authorList>
            <consortium name="DOE Joint Genome Institute"/>
            <person name="Min B."/>
            <person name="Riley R."/>
            <person name="Sierra-Patev S."/>
            <person name="Naranjo-Ortiz M."/>
            <person name="Looney B."/>
            <person name="Konkel Z."/>
            <person name="Slot J.C."/>
            <person name="Sakamoto Y."/>
            <person name="Steenwyk J.L."/>
            <person name="Rokas A."/>
            <person name="Carro J."/>
            <person name="Camarero S."/>
            <person name="Ferreira P."/>
            <person name="Molpeceres G."/>
            <person name="Ruiz-Duenas F.J."/>
            <person name="Serrano A."/>
            <person name="Henrissat B."/>
            <person name="Drula E."/>
            <person name="Hughes K.W."/>
            <person name="Mata J.L."/>
            <person name="Ishikawa N.K."/>
            <person name="Vargas-Isla R."/>
            <person name="Ushijima S."/>
            <person name="Smith C.A."/>
            <person name="Ahrendt S."/>
            <person name="Andreopoulos W."/>
            <person name="He G."/>
            <person name="Labutti K."/>
            <person name="Lipzen A."/>
            <person name="Ng V."/>
            <person name="Sandor L."/>
            <person name="Barry K."/>
            <person name="Martinez A.T."/>
            <person name="Xiao Y."/>
            <person name="Gibbons J.G."/>
            <person name="Terashima K."/>
            <person name="Hibbett D.S."/>
            <person name="Grigoriev I.V."/>
        </authorList>
    </citation>
    <scope>NUCLEOTIDE SEQUENCE</scope>
    <source>
        <strain evidence="10">TFB10827</strain>
    </source>
</reference>
<dbReference type="EC" id="5.6.2.4" evidence="8"/>
<dbReference type="Pfam" id="PF00270">
    <property type="entry name" value="DEAD"/>
    <property type="match status" value="1"/>
</dbReference>
<dbReference type="InterPro" id="IPR014001">
    <property type="entry name" value="Helicase_ATP-bd"/>
</dbReference>
<keyword evidence="10" id="KW-0378">Hydrolase</keyword>
<gene>
    <name evidence="10" type="ORF">F5050DRAFT_1559614</name>
</gene>
<evidence type="ECO:0000256" key="8">
    <source>
        <dbReference type="ARBA" id="ARBA00034808"/>
    </source>
</evidence>
<keyword evidence="2" id="KW-0547">Nucleotide-binding</keyword>
<evidence type="ECO:0000313" key="10">
    <source>
        <dbReference type="EMBL" id="KAJ4001907.1"/>
    </source>
</evidence>
<keyword evidence="5" id="KW-0413">Isomerase</keyword>
<sequence>MSDLSDGSPLGLSARDNLVKVRQLIRPRFHHDIHDYALEAICKAMDGFHVISVVKTGGGKTTIFSGFMVLLQELEKLRDSDNLKQCVCRHIPNNPLCIIVYPTKGLEEEMADIFNALGIPSLAINEDTIREARTFHKTDLWTQALDLKVRCLLLSPEQLTSKSFTTTLSNSLFYSRIIALNVDEIHLILSWGATGFRKSFRDIGNALMRLPRWTTFTGVTATLASGADSQKITQILGFRSGSFVFTRRSNERPELQFIFRTLRHGLQKWLFPDLDWILDGRRKTIIYCRTISLAFRIFVYITSRDMFVNDSDCQVMITTDALKVGNDFPNIDDVVVIDPEDPSDILQKGGRAGRRPPYSTPGPCCICYFTEATISRAKAVLKAGKDENSAVAEQSKVDSDSIRKGRMTLSMAHLILARCINAEINSHFSNPVADFTLPRLPREAASTRLTFGIPMADRLTDKMRTYGFKTLKAFRYKIWDASTSPQIEMLPPAALLPDSTIGSMLDQFVKLKALEDISSYVNCFLSGHEEELLDQLQLLRVKFNRMKIGLDPDEM</sequence>
<evidence type="ECO:0000256" key="4">
    <source>
        <dbReference type="ARBA" id="ARBA00023125"/>
    </source>
</evidence>
<comment type="catalytic activity">
    <reaction evidence="7">
        <text>Couples ATP hydrolysis with the unwinding of duplex DNA by translocating in the 3'-5' direction.</text>
        <dbReference type="EC" id="5.6.2.4"/>
    </reaction>
</comment>
<keyword evidence="6" id="KW-0539">Nucleus</keyword>
<evidence type="ECO:0000256" key="7">
    <source>
        <dbReference type="ARBA" id="ARBA00034617"/>
    </source>
</evidence>
<dbReference type="SMART" id="SM00487">
    <property type="entry name" value="DEXDc"/>
    <property type="match status" value="1"/>
</dbReference>
<evidence type="ECO:0000259" key="9">
    <source>
        <dbReference type="SMART" id="SM00487"/>
    </source>
</evidence>
<dbReference type="InterPro" id="IPR027417">
    <property type="entry name" value="P-loop_NTPase"/>
</dbReference>
<dbReference type="InterPro" id="IPR011545">
    <property type="entry name" value="DEAD/DEAH_box_helicase_dom"/>
</dbReference>
<keyword evidence="4" id="KW-0238">DNA-binding</keyword>
<dbReference type="PANTHER" id="PTHR13710:SF153">
    <property type="entry name" value="RECQ-LIKE DNA HELICASE BLM"/>
    <property type="match status" value="1"/>
</dbReference>